<reference evidence="2 3" key="1">
    <citation type="submission" date="2024-09" db="EMBL/GenBank/DDBJ databases">
        <authorList>
            <person name="Sun Q."/>
            <person name="Mori K."/>
        </authorList>
    </citation>
    <scope>NUCLEOTIDE SEQUENCE [LARGE SCALE GENOMIC DNA]</scope>
    <source>
        <strain evidence="2 3">CCM 4839</strain>
    </source>
</reference>
<protein>
    <recommendedName>
        <fullName evidence="4">Helicase XPB/Ssl2 N-terminal domain-containing protein</fullName>
    </recommendedName>
</protein>
<comment type="caution">
    <text evidence="2">The sequence shown here is derived from an EMBL/GenBank/DDBJ whole genome shotgun (WGS) entry which is preliminary data.</text>
</comment>
<feature type="region of interest" description="Disordered" evidence="1">
    <location>
        <begin position="90"/>
        <end position="132"/>
    </location>
</feature>
<evidence type="ECO:0008006" key="4">
    <source>
        <dbReference type="Google" id="ProtNLM"/>
    </source>
</evidence>
<accession>A0ABV6JGT3</accession>
<organism evidence="2 3">
    <name type="scientific">Paenibacillus mendelii</name>
    <dbReference type="NCBI Taxonomy" id="206163"/>
    <lineage>
        <taxon>Bacteria</taxon>
        <taxon>Bacillati</taxon>
        <taxon>Bacillota</taxon>
        <taxon>Bacilli</taxon>
        <taxon>Bacillales</taxon>
        <taxon>Paenibacillaceae</taxon>
        <taxon>Paenibacillus</taxon>
    </lineage>
</organism>
<gene>
    <name evidence="2" type="ORF">ACFFJ8_27735</name>
</gene>
<dbReference type="EMBL" id="JBHLVF010000041">
    <property type="protein sequence ID" value="MFC0395145.1"/>
    <property type="molecule type" value="Genomic_DNA"/>
</dbReference>
<feature type="compositionally biased region" description="Basic residues" evidence="1">
    <location>
        <begin position="109"/>
        <end position="120"/>
    </location>
</feature>
<evidence type="ECO:0000313" key="3">
    <source>
        <dbReference type="Proteomes" id="UP001589818"/>
    </source>
</evidence>
<dbReference type="RefSeq" id="WP_204816278.1">
    <property type="nucleotide sequence ID" value="NZ_JANHOF010000001.1"/>
</dbReference>
<dbReference type="Proteomes" id="UP001589818">
    <property type="component" value="Unassembled WGS sequence"/>
</dbReference>
<evidence type="ECO:0000313" key="2">
    <source>
        <dbReference type="EMBL" id="MFC0395145.1"/>
    </source>
</evidence>
<name>A0ABV6JGT3_9BACL</name>
<proteinExistence type="predicted"/>
<keyword evidence="3" id="KW-1185">Reference proteome</keyword>
<sequence length="404" mass="46717">MNLADMLSYADIGQLSRIATTYRCECNGHSKNELIQSILQAVGRREVFEAQIGSMKLEDLRFMNSLLFDPRDAFSLEELIARVQQSKFGDVQPVPESSAHPTAQAKDAKTKRTGTKRTKAAKNQPIPETGPRETISRFKQYGWLFNGFTGPNRYLFQLPADLKIRFRETLERKFSAQLSYADDDPQAYRDEQQLLGSDVSEMLTFIYQNEVQLTSEGAMYKRGVLQIIDRLGVRELLPARGEWRFGYGRRMKEYPNRMSFIYDYCYFNGWISETGLVLSLTSEGMKRQAELRPEQPDKLYRFWLRLYKNAIPNLRSLVHWIDKLSTRWVSADSLKHALTPFIKPYYYDNAETIFEQRLSGMMLHLGLIRIGEHHELGRVIRMTPLGRAVIAGLNLEDEEAIVLD</sequence>
<evidence type="ECO:0000256" key="1">
    <source>
        <dbReference type="SAM" id="MobiDB-lite"/>
    </source>
</evidence>